<name>A0AAW9SL22_9BACT</name>
<proteinExistence type="predicted"/>
<evidence type="ECO:0000313" key="2">
    <source>
        <dbReference type="Proteomes" id="UP001403385"/>
    </source>
</evidence>
<reference evidence="1 2" key="1">
    <citation type="submission" date="2024-04" db="EMBL/GenBank/DDBJ databases">
        <title>Novel genus in family Flammeovirgaceae.</title>
        <authorList>
            <person name="Nguyen T.H."/>
            <person name="Vuong T.Q."/>
            <person name="Le H."/>
            <person name="Kim S.-G."/>
        </authorList>
    </citation>
    <scope>NUCLEOTIDE SEQUENCE [LARGE SCALE GENOMIC DNA]</scope>
    <source>
        <strain evidence="1 2">JCM 23209</strain>
    </source>
</reference>
<organism evidence="1 2">
    <name type="scientific">Rapidithrix thailandica</name>
    <dbReference type="NCBI Taxonomy" id="413964"/>
    <lineage>
        <taxon>Bacteria</taxon>
        <taxon>Pseudomonadati</taxon>
        <taxon>Bacteroidota</taxon>
        <taxon>Cytophagia</taxon>
        <taxon>Cytophagales</taxon>
        <taxon>Flammeovirgaceae</taxon>
        <taxon>Rapidithrix</taxon>
    </lineage>
</organism>
<dbReference type="Proteomes" id="UP001403385">
    <property type="component" value="Unassembled WGS sequence"/>
</dbReference>
<dbReference type="EMBL" id="JBDKWZ010000023">
    <property type="protein sequence ID" value="MEN7551561.1"/>
    <property type="molecule type" value="Genomic_DNA"/>
</dbReference>
<accession>A0AAW9SL22</accession>
<dbReference type="RefSeq" id="WP_346824342.1">
    <property type="nucleotide sequence ID" value="NZ_JBDKWZ010000023.1"/>
</dbReference>
<dbReference type="AlphaFoldDB" id="A0AAW9SL22"/>
<gene>
    <name evidence="1" type="ORF">AAG747_26835</name>
</gene>
<comment type="caution">
    <text evidence="1">The sequence shown here is derived from an EMBL/GenBank/DDBJ whole genome shotgun (WGS) entry which is preliminary data.</text>
</comment>
<evidence type="ECO:0000313" key="1">
    <source>
        <dbReference type="EMBL" id="MEN7551561.1"/>
    </source>
</evidence>
<sequence>MAGRNYSDENYRYGFNGMEGDASTGKDNYTTFFRPYNPSIGRWFLQTPYLTLGKAHIHQWTTILS</sequence>
<keyword evidence="2" id="KW-1185">Reference proteome</keyword>
<protein>
    <submittedName>
        <fullName evidence="1">Uncharacterized protein</fullName>
    </submittedName>
</protein>